<keyword evidence="1" id="KW-0812">Transmembrane</keyword>
<evidence type="ECO:0000313" key="2">
    <source>
        <dbReference type="Proteomes" id="UP001190640"/>
    </source>
</evidence>
<sequence length="201" mass="21978">MALFTQQVLLVAADLMFASALSCLLYAAGCLVVAGGMGYVIVRFWGVMKKAKRNIVRKKRAVMSRVSESSAGEMVANILGLAGSLVKAPCLSKWASVLKEGCVTQLPVGEKRCQSSKILTGSHLSQTGMSCGMKRQPGIVWEEERVTSQEDKPEWPAKQKNASTISALLHSFLFVPPSWFLKKISPHWFTSLLTSLKTSRD</sequence>
<keyword evidence="1" id="KW-0472">Membrane</keyword>
<organism evidence="2 3">
    <name type="scientific">Eublepharis macularius</name>
    <name type="common">Leopard gecko</name>
    <name type="synonym">Cyrtodactylus macularius</name>
    <dbReference type="NCBI Taxonomy" id="481883"/>
    <lineage>
        <taxon>Eukaryota</taxon>
        <taxon>Metazoa</taxon>
        <taxon>Chordata</taxon>
        <taxon>Craniata</taxon>
        <taxon>Vertebrata</taxon>
        <taxon>Euteleostomi</taxon>
        <taxon>Lepidosauria</taxon>
        <taxon>Squamata</taxon>
        <taxon>Bifurcata</taxon>
        <taxon>Gekkota</taxon>
        <taxon>Eublepharidae</taxon>
        <taxon>Eublepharinae</taxon>
        <taxon>Eublepharis</taxon>
    </lineage>
</organism>
<name>A0AA97JQY6_EUBMA</name>
<dbReference type="KEGG" id="emc:129335179"/>
<keyword evidence="2" id="KW-1185">Reference proteome</keyword>
<evidence type="ECO:0000256" key="1">
    <source>
        <dbReference type="SAM" id="Phobius"/>
    </source>
</evidence>
<gene>
    <name evidence="3" type="primary">LOC129335179</name>
</gene>
<dbReference type="GeneID" id="129335179"/>
<reference evidence="3" key="1">
    <citation type="submission" date="2025-08" db="UniProtKB">
        <authorList>
            <consortium name="RefSeq"/>
        </authorList>
    </citation>
    <scope>IDENTIFICATION</scope>
    <source>
        <tissue evidence="3">Blood</tissue>
    </source>
</reference>
<keyword evidence="1" id="KW-1133">Transmembrane helix</keyword>
<dbReference type="Proteomes" id="UP001190640">
    <property type="component" value="Chromosome 1"/>
</dbReference>
<feature type="transmembrane region" description="Helical" evidence="1">
    <location>
        <begin position="15"/>
        <end position="42"/>
    </location>
</feature>
<dbReference type="RefSeq" id="XP_054843598.1">
    <property type="nucleotide sequence ID" value="XM_054987623.1"/>
</dbReference>
<proteinExistence type="predicted"/>
<dbReference type="AlphaFoldDB" id="A0AA97JQY6"/>
<evidence type="ECO:0000313" key="3">
    <source>
        <dbReference type="RefSeq" id="XP_054843598.1"/>
    </source>
</evidence>
<accession>A0AA97JQY6</accession>
<protein>
    <submittedName>
        <fullName evidence="3">Uncharacterized protein LOC129335179</fullName>
    </submittedName>
</protein>